<feature type="compositionally biased region" description="Polar residues" evidence="1">
    <location>
        <begin position="792"/>
        <end position="807"/>
    </location>
</feature>
<feature type="compositionally biased region" description="Polar residues" evidence="1">
    <location>
        <begin position="594"/>
        <end position="603"/>
    </location>
</feature>
<feature type="region of interest" description="Disordered" evidence="1">
    <location>
        <begin position="261"/>
        <end position="286"/>
    </location>
</feature>
<feature type="region of interest" description="Disordered" evidence="1">
    <location>
        <begin position="573"/>
        <end position="932"/>
    </location>
</feature>
<dbReference type="OrthoDB" id="303539at2759"/>
<dbReference type="EMBL" id="GG662853">
    <property type="protein sequence ID" value="EAR87427.1"/>
    <property type="molecule type" value="Genomic_DNA"/>
</dbReference>
<proteinExistence type="predicted"/>
<feature type="compositionally biased region" description="Basic and acidic residues" evidence="1">
    <location>
        <begin position="776"/>
        <end position="791"/>
    </location>
</feature>
<accession>I7MHD6</accession>
<dbReference type="RefSeq" id="XP_001007672.1">
    <property type="nucleotide sequence ID" value="XM_001007672.2"/>
</dbReference>
<feature type="compositionally biased region" description="Low complexity" evidence="1">
    <location>
        <begin position="904"/>
        <end position="932"/>
    </location>
</feature>
<protein>
    <submittedName>
        <fullName evidence="2">Uncharacterized protein</fullName>
    </submittedName>
</protein>
<feature type="compositionally biased region" description="Polar residues" evidence="1">
    <location>
        <begin position="1188"/>
        <end position="1201"/>
    </location>
</feature>
<dbReference type="HOGENOM" id="CLU_266838_0_0_1"/>
<dbReference type="Proteomes" id="UP000009168">
    <property type="component" value="Unassembled WGS sequence"/>
</dbReference>
<feature type="compositionally biased region" description="Polar residues" evidence="1">
    <location>
        <begin position="1081"/>
        <end position="1107"/>
    </location>
</feature>
<sequence>MSIKSKKRGLNNSYSTSFLAVTQVNGFQNSNSAAKLTLPAFTTNSAQKSSGISFYSHRGSSIGMEPRKKRNLGVNMNKLDLPDRLVQQKELFNEMRGWFTQVGQKKSTSYSQQNTRRSFNQRFQHTQNSYYQPNHLSSSMNQSDQLGIDKKKPNFYDHKNIFRVKDFSQLKNNEEKIAQSIDDPITIAQRRQLIQEFEMKVQQFLKMLKIKKELGAKSHEKSYKTVLQSMGGLNNLNINLQNRAPSSQSIYQNQNNINVTQNSAQKESQHSSNQNSNRMQNINFFNPNIYPSNQDSIISQNAQLKQNKQQLNSSLQQNTQQEFNISNDTSLMSKNNINQNSGYKQGSFIDRNKDIEWQYNTYYQINQHQFQELSQKQLSFLTNEEREQYFLVLNHFKSVGHRFQVQVVVQNQNTEQLENLNDDLQKNSILPSISQKSKIQPSQVSNSRLALHQRLQDYILERCRNYLNSDNTNYDEKLKMMKKQYEQMLANFDKKSYRIQLPPNIRPRNQDFNDYYIYEDPDQLKDIQRTLQSLAEENFGSMLSIHTANNESANKTQDNQMLIEDELSMHSQKLVEEPKTPEKQETDNEEVSEESSYIETPYSQKKARNKMKFERAQRFQQNVQEEDPQPQPKPPKQKKKKPPQNNKNMDDEEADKRRNTIGSSASDQSDDSGTNFSKTMNQRFRSGSSIDSSPQPRVKQSPSYFNKKVNSPKTNKSAQANDSENEDKIEDPQNLNDKKAQARSQFSKRAQPPSSNPSKRTIKSISEVNPDSIDGGTKDKQEDQSEQKDPNSPKSIDLSLSFSQNTGRKARRKNSDDSGGFEQAQDDLEDLEDRSQQQQNDFQGNQNQNQNKSFDLNESFDLNKSQSKRNTNDNKNQGSKKNINTNQQGGNNNSKTSNMKERPQSNSSNKSKGNMSSSQNQNKNQTPSSFRQKIQDEIRREEEKDKIEEDIQMETVILGTGLFDRILANNNYLDFDIKKYYPQNKNKNSQPIQNAKLQKEQDQIIFQKFSLWEQEVHEENESYGRTQDDIVESLLRVQNDYLSKKNKGNNMKSQKTNSFHSQKINTQSNKSEVSIKRSDSIIENSQMESQRSPNQRETSFFGNQQNYTREKSNSKISERSVKANQNSPPQSPNLSRLNSSINKSQSNEYQSQISQISATGKSYQLNLSKLGQKNSKEISSNNKKKFKTSPSGRDTNNQQIVKNDFIKNIENYEQPQSQDSLSSNQQSQKESSEESDADQL</sequence>
<feature type="compositionally biased region" description="Polar residues" evidence="1">
    <location>
        <begin position="1048"/>
        <end position="1072"/>
    </location>
</feature>
<feature type="compositionally biased region" description="Polar residues" evidence="1">
    <location>
        <begin position="1122"/>
        <end position="1152"/>
    </location>
</feature>
<dbReference type="GeneID" id="7841884"/>
<evidence type="ECO:0000313" key="3">
    <source>
        <dbReference type="Proteomes" id="UP000009168"/>
    </source>
</evidence>
<keyword evidence="3" id="KW-1185">Reference proteome</keyword>
<dbReference type="KEGG" id="tet:TTHERM_00059400"/>
<organism evidence="2 3">
    <name type="scientific">Tetrahymena thermophila (strain SB210)</name>
    <dbReference type="NCBI Taxonomy" id="312017"/>
    <lineage>
        <taxon>Eukaryota</taxon>
        <taxon>Sar</taxon>
        <taxon>Alveolata</taxon>
        <taxon>Ciliophora</taxon>
        <taxon>Intramacronucleata</taxon>
        <taxon>Oligohymenophorea</taxon>
        <taxon>Hymenostomatida</taxon>
        <taxon>Tetrahymenina</taxon>
        <taxon>Tetrahymenidae</taxon>
        <taxon>Tetrahymena</taxon>
    </lineage>
</organism>
<dbReference type="STRING" id="312017.I7MHD6"/>
<name>I7MHD6_TETTS</name>
<evidence type="ECO:0000256" key="1">
    <source>
        <dbReference type="SAM" id="MobiDB-lite"/>
    </source>
</evidence>
<feature type="region of interest" description="Disordered" evidence="1">
    <location>
        <begin position="1171"/>
        <end position="1240"/>
    </location>
</feature>
<feature type="compositionally biased region" description="Polar residues" evidence="1">
    <location>
        <begin position="673"/>
        <end position="722"/>
    </location>
</feature>
<feature type="region of interest" description="Disordered" evidence="1">
    <location>
        <begin position="1043"/>
        <end position="1152"/>
    </location>
</feature>
<feature type="compositionally biased region" description="Polar residues" evidence="1">
    <location>
        <begin position="852"/>
        <end position="880"/>
    </location>
</feature>
<gene>
    <name evidence="2" type="ORF">TTHERM_00059400</name>
</gene>
<feature type="compositionally biased region" description="Basic and acidic residues" evidence="1">
    <location>
        <begin position="1108"/>
        <end position="1121"/>
    </location>
</feature>
<dbReference type="AlphaFoldDB" id="I7MHD6"/>
<dbReference type="InParanoid" id="I7MHD6"/>
<evidence type="ECO:0000313" key="2">
    <source>
        <dbReference type="EMBL" id="EAR87427.1"/>
    </source>
</evidence>
<feature type="compositionally biased region" description="Basic and acidic residues" evidence="1">
    <location>
        <begin position="573"/>
        <end position="586"/>
    </location>
</feature>
<feature type="compositionally biased region" description="Low complexity" evidence="1">
    <location>
        <begin position="1214"/>
        <end position="1229"/>
    </location>
</feature>
<feature type="compositionally biased region" description="Low complexity" evidence="1">
    <location>
        <begin position="836"/>
        <end position="851"/>
    </location>
</feature>
<reference evidence="3" key="1">
    <citation type="journal article" date="2006" name="PLoS Biol.">
        <title>Macronuclear genome sequence of the ciliate Tetrahymena thermophila, a model eukaryote.</title>
        <authorList>
            <person name="Eisen J.A."/>
            <person name="Coyne R.S."/>
            <person name="Wu M."/>
            <person name="Wu D."/>
            <person name="Thiagarajan M."/>
            <person name="Wortman J.R."/>
            <person name="Badger J.H."/>
            <person name="Ren Q."/>
            <person name="Amedeo P."/>
            <person name="Jones K.M."/>
            <person name="Tallon L.J."/>
            <person name="Delcher A.L."/>
            <person name="Salzberg S.L."/>
            <person name="Silva J.C."/>
            <person name="Haas B.J."/>
            <person name="Majoros W.H."/>
            <person name="Farzad M."/>
            <person name="Carlton J.M."/>
            <person name="Smith R.K. Jr."/>
            <person name="Garg J."/>
            <person name="Pearlman R.E."/>
            <person name="Karrer K.M."/>
            <person name="Sun L."/>
            <person name="Manning G."/>
            <person name="Elde N.C."/>
            <person name="Turkewitz A.P."/>
            <person name="Asai D.J."/>
            <person name="Wilkes D.E."/>
            <person name="Wang Y."/>
            <person name="Cai H."/>
            <person name="Collins K."/>
            <person name="Stewart B.A."/>
            <person name="Lee S.R."/>
            <person name="Wilamowska K."/>
            <person name="Weinberg Z."/>
            <person name="Ruzzo W.L."/>
            <person name="Wloga D."/>
            <person name="Gaertig J."/>
            <person name="Frankel J."/>
            <person name="Tsao C.-C."/>
            <person name="Gorovsky M.A."/>
            <person name="Keeling P.J."/>
            <person name="Waller R.F."/>
            <person name="Patron N.J."/>
            <person name="Cherry J.M."/>
            <person name="Stover N.A."/>
            <person name="Krieger C.J."/>
            <person name="del Toro C."/>
            <person name="Ryder H.F."/>
            <person name="Williamson S.C."/>
            <person name="Barbeau R.A."/>
            <person name="Hamilton E.P."/>
            <person name="Orias E."/>
        </authorList>
    </citation>
    <scope>NUCLEOTIDE SEQUENCE [LARGE SCALE GENOMIC DNA]</scope>
    <source>
        <strain evidence="3">SB210</strain>
    </source>
</reference>
<feature type="compositionally biased region" description="Polar residues" evidence="1">
    <location>
        <begin position="742"/>
        <end position="769"/>
    </location>
</feature>
<feature type="compositionally biased region" description="Low complexity" evidence="1">
    <location>
        <begin position="881"/>
        <end position="897"/>
    </location>
</feature>